<feature type="compositionally biased region" description="Basic and acidic residues" evidence="3">
    <location>
        <begin position="417"/>
        <end position="435"/>
    </location>
</feature>
<feature type="region of interest" description="Disordered" evidence="3">
    <location>
        <begin position="275"/>
        <end position="323"/>
    </location>
</feature>
<feature type="compositionally biased region" description="Low complexity" evidence="3">
    <location>
        <begin position="301"/>
        <end position="323"/>
    </location>
</feature>
<dbReference type="AlphaFoldDB" id="A0A7S4PTX8"/>
<evidence type="ECO:0000313" key="5">
    <source>
        <dbReference type="EMBL" id="CAE4562660.1"/>
    </source>
</evidence>
<evidence type="ECO:0000256" key="3">
    <source>
        <dbReference type="SAM" id="MobiDB-lite"/>
    </source>
</evidence>
<dbReference type="PROSITE" id="PS50002">
    <property type="entry name" value="SH3"/>
    <property type="match status" value="1"/>
</dbReference>
<feature type="region of interest" description="Disordered" evidence="3">
    <location>
        <begin position="417"/>
        <end position="437"/>
    </location>
</feature>
<proteinExistence type="predicted"/>
<feature type="compositionally biased region" description="Low complexity" evidence="3">
    <location>
        <begin position="284"/>
        <end position="294"/>
    </location>
</feature>
<sequence>MIGRQGGGDGQAFVYREGRVLADFDGKAYGPDYLTLACGERVMLLASRQEDAGWAYGACGSGARGWFPLSYWEAMEAPKGPAAAAATSSGMHGRPEGLASTAAAAASPMVASAAVAAQDEYGDSGLAGVDQAPGRPPMPSWVKASRTNSENLNAGRTMASRGMAGVSGAAGGLSNSMSSLLAGAAAEGLLGAGSEAAASVGQPRRGPARPAGAVGDGRAVSEESMASLMSVLARSALDPTTAAGAQTQPARAAARAAAQADNPGRQILSILHGESEASEPRPQPAAAQARATASVQGPRRGAPADFSSSAGPAAAGPSSASSCSAAVLGEGSRLAEATARFVEDPRSGLRGPPSTALPQTALPFNSWQRGVYSRAVLLQARTVATEDMPETAEERARVLGIQLMPRFTPQVSRLTARADSDGFEDDASRSIREDDSGPGIREGAIATLLQLAGGSAKVGQLAAAVLALGIKTGSHREVCQSICVEVCNKPDMFVPLPEGALGVLELNKLTVALRSGMPNGGTDASP</sequence>
<protein>
    <recommendedName>
        <fullName evidence="4">SH3 domain-containing protein</fullName>
    </recommendedName>
</protein>
<feature type="region of interest" description="Disordered" evidence="3">
    <location>
        <begin position="198"/>
        <end position="219"/>
    </location>
</feature>
<evidence type="ECO:0000259" key="4">
    <source>
        <dbReference type="PROSITE" id="PS50002"/>
    </source>
</evidence>
<dbReference type="Gene3D" id="2.30.30.40">
    <property type="entry name" value="SH3 Domains"/>
    <property type="match status" value="1"/>
</dbReference>
<organism evidence="5">
    <name type="scientific">Alexandrium monilatum</name>
    <dbReference type="NCBI Taxonomy" id="311494"/>
    <lineage>
        <taxon>Eukaryota</taxon>
        <taxon>Sar</taxon>
        <taxon>Alveolata</taxon>
        <taxon>Dinophyceae</taxon>
        <taxon>Gonyaulacales</taxon>
        <taxon>Pyrocystaceae</taxon>
        <taxon>Alexandrium</taxon>
    </lineage>
</organism>
<gene>
    <name evidence="5" type="ORF">AMON00008_LOCUS2279</name>
</gene>
<evidence type="ECO:0000256" key="1">
    <source>
        <dbReference type="ARBA" id="ARBA00022443"/>
    </source>
</evidence>
<evidence type="ECO:0000256" key="2">
    <source>
        <dbReference type="PROSITE-ProRule" id="PRU00192"/>
    </source>
</evidence>
<feature type="domain" description="SH3" evidence="4">
    <location>
        <begin position="13"/>
        <end position="77"/>
    </location>
</feature>
<feature type="compositionally biased region" description="Low complexity" evidence="3">
    <location>
        <begin position="240"/>
        <end position="260"/>
    </location>
</feature>
<dbReference type="InterPro" id="IPR001452">
    <property type="entry name" value="SH3_domain"/>
</dbReference>
<dbReference type="CDD" id="cd00174">
    <property type="entry name" value="SH3"/>
    <property type="match status" value="1"/>
</dbReference>
<keyword evidence="1 2" id="KW-0728">SH3 domain</keyword>
<name>A0A7S4PTX8_9DINO</name>
<feature type="region of interest" description="Disordered" evidence="3">
    <location>
        <begin position="240"/>
        <end position="261"/>
    </location>
</feature>
<reference evidence="5" key="1">
    <citation type="submission" date="2021-01" db="EMBL/GenBank/DDBJ databases">
        <authorList>
            <person name="Corre E."/>
            <person name="Pelletier E."/>
            <person name="Niang G."/>
            <person name="Scheremetjew M."/>
            <person name="Finn R."/>
            <person name="Kale V."/>
            <person name="Holt S."/>
            <person name="Cochrane G."/>
            <person name="Meng A."/>
            <person name="Brown T."/>
            <person name="Cohen L."/>
        </authorList>
    </citation>
    <scope>NUCLEOTIDE SEQUENCE</scope>
    <source>
        <strain evidence="5">CCMP3105</strain>
    </source>
</reference>
<dbReference type="EMBL" id="HBNR01003222">
    <property type="protein sequence ID" value="CAE4562660.1"/>
    <property type="molecule type" value="Transcribed_RNA"/>
</dbReference>
<dbReference type="InterPro" id="IPR036028">
    <property type="entry name" value="SH3-like_dom_sf"/>
</dbReference>
<accession>A0A7S4PTX8</accession>
<dbReference type="SMART" id="SM00326">
    <property type="entry name" value="SH3"/>
    <property type="match status" value="1"/>
</dbReference>
<dbReference type="SUPFAM" id="SSF50044">
    <property type="entry name" value="SH3-domain"/>
    <property type="match status" value="1"/>
</dbReference>